<feature type="transmembrane region" description="Helical" evidence="6">
    <location>
        <begin position="110"/>
        <end position="130"/>
    </location>
</feature>
<feature type="transmembrane region" description="Helical" evidence="6">
    <location>
        <begin position="20"/>
        <end position="53"/>
    </location>
</feature>
<dbReference type="Pfam" id="PF13515">
    <property type="entry name" value="FUSC_2"/>
    <property type="match status" value="1"/>
</dbReference>
<dbReference type="GO" id="GO:0016020">
    <property type="term" value="C:membrane"/>
    <property type="evidence" value="ECO:0007669"/>
    <property type="project" value="UniProtKB-SubCell"/>
</dbReference>
<dbReference type="STRING" id="380248.SAMN05216251_119133"/>
<dbReference type="AlphaFoldDB" id="A0A1I2JRZ3"/>
<evidence type="ECO:0000256" key="6">
    <source>
        <dbReference type="SAM" id="Phobius"/>
    </source>
</evidence>
<evidence type="ECO:0000313" key="9">
    <source>
        <dbReference type="Proteomes" id="UP000199323"/>
    </source>
</evidence>
<dbReference type="InterPro" id="IPR049453">
    <property type="entry name" value="Memb_transporter_dom"/>
</dbReference>
<feature type="transmembrane region" description="Helical" evidence="6">
    <location>
        <begin position="234"/>
        <end position="252"/>
    </location>
</feature>
<feature type="domain" description="Integral membrane bound transporter" evidence="7">
    <location>
        <begin position="194"/>
        <end position="319"/>
    </location>
</feature>
<protein>
    <submittedName>
        <fullName evidence="8">Fusaric acid resistance protein-like</fullName>
    </submittedName>
</protein>
<evidence type="ECO:0000256" key="5">
    <source>
        <dbReference type="SAM" id="MobiDB-lite"/>
    </source>
</evidence>
<feature type="region of interest" description="Disordered" evidence="5">
    <location>
        <begin position="446"/>
        <end position="469"/>
    </location>
</feature>
<dbReference type="Proteomes" id="UP000199323">
    <property type="component" value="Unassembled WGS sequence"/>
</dbReference>
<name>A0A1I2JRZ3_9ACTN</name>
<evidence type="ECO:0000259" key="7">
    <source>
        <dbReference type="Pfam" id="PF13515"/>
    </source>
</evidence>
<sequence length="499" mass="52356">MFVAPDPGRARLRHATRAVLGIAFAVAAAGLAGFPLPAMCGGGLAALLAFFVVADARVGGQAVTTLLLPVTGLPVLTAAAFLHPYPLARDAAFVAVVLAGVYARRWGARGHALGVFAFMMFFIAQFLHAVPADLPQLYAAIGLCLAVAALIRFGVWCYERGAAPAPTVALAQPPGLRRPTTRQAVQAATAAAGALAVGQALSQDRWYWAVATSWWIFVNTASRGETLVRGFRRVLGTATGIVAGFALALPLHGAPVPSALLVALCVFGIFYSAPVSYSWMTFFVTVMAGTLYGLLGVLHPALLVLRLEETGAGALWAALAVLLVLPVTTHAATDAWIQRALESVRDFTARAARHPAGDDGADLAVRAAELDLVLGRVRASVAPLVHPLSPLRARRERAGHVLRLLDACAHQIRGLAEVVAHPEAGHDERLTAACRRVEDAVHRLVAPGAEQPRPEPEAVPDSAAHPHTERALGHLRVLETALADLAAPLHADPRAPLAA</sequence>
<dbReference type="RefSeq" id="WP_093716319.1">
    <property type="nucleotide sequence ID" value="NZ_FONG01000019.1"/>
</dbReference>
<feature type="transmembrane region" description="Helical" evidence="6">
    <location>
        <begin position="136"/>
        <end position="155"/>
    </location>
</feature>
<gene>
    <name evidence="8" type="ORF">SAMN05216251_119133</name>
</gene>
<accession>A0A1I2JRZ3</accession>
<keyword evidence="9" id="KW-1185">Reference proteome</keyword>
<feature type="transmembrane region" description="Helical" evidence="6">
    <location>
        <begin position="62"/>
        <end position="81"/>
    </location>
</feature>
<evidence type="ECO:0000256" key="1">
    <source>
        <dbReference type="ARBA" id="ARBA00004141"/>
    </source>
</evidence>
<dbReference type="EMBL" id="FONG01000019">
    <property type="protein sequence ID" value="SFF57354.1"/>
    <property type="molecule type" value="Genomic_DNA"/>
</dbReference>
<feature type="transmembrane region" description="Helical" evidence="6">
    <location>
        <begin position="282"/>
        <end position="302"/>
    </location>
</feature>
<keyword evidence="4 6" id="KW-0472">Membrane</keyword>
<proteinExistence type="predicted"/>
<evidence type="ECO:0000256" key="3">
    <source>
        <dbReference type="ARBA" id="ARBA00022989"/>
    </source>
</evidence>
<comment type="subcellular location">
    <subcellularLocation>
        <location evidence="1">Membrane</location>
        <topology evidence="1">Multi-pass membrane protein</topology>
    </subcellularLocation>
</comment>
<keyword evidence="2 6" id="KW-0812">Transmembrane</keyword>
<organism evidence="8 9">
    <name type="scientific">Actinacidiphila alni</name>
    <dbReference type="NCBI Taxonomy" id="380248"/>
    <lineage>
        <taxon>Bacteria</taxon>
        <taxon>Bacillati</taxon>
        <taxon>Actinomycetota</taxon>
        <taxon>Actinomycetes</taxon>
        <taxon>Kitasatosporales</taxon>
        <taxon>Streptomycetaceae</taxon>
        <taxon>Actinacidiphila</taxon>
    </lineage>
</organism>
<evidence type="ECO:0000256" key="2">
    <source>
        <dbReference type="ARBA" id="ARBA00022692"/>
    </source>
</evidence>
<keyword evidence="3 6" id="KW-1133">Transmembrane helix</keyword>
<feature type="transmembrane region" description="Helical" evidence="6">
    <location>
        <begin position="314"/>
        <end position="337"/>
    </location>
</feature>
<dbReference type="OrthoDB" id="7431670at2"/>
<evidence type="ECO:0000313" key="8">
    <source>
        <dbReference type="EMBL" id="SFF57354.1"/>
    </source>
</evidence>
<reference evidence="8 9" key="1">
    <citation type="submission" date="2016-10" db="EMBL/GenBank/DDBJ databases">
        <authorList>
            <person name="de Groot N.N."/>
        </authorList>
    </citation>
    <scope>NUCLEOTIDE SEQUENCE [LARGE SCALE GENOMIC DNA]</scope>
    <source>
        <strain evidence="8 9">CGMCC 4.3510</strain>
    </source>
</reference>
<evidence type="ECO:0000256" key="4">
    <source>
        <dbReference type="ARBA" id="ARBA00023136"/>
    </source>
</evidence>